<organism evidence="2 3">
    <name type="scientific">Cellulomonas uda</name>
    <dbReference type="NCBI Taxonomy" id="1714"/>
    <lineage>
        <taxon>Bacteria</taxon>
        <taxon>Bacillati</taxon>
        <taxon>Actinomycetota</taxon>
        <taxon>Actinomycetes</taxon>
        <taxon>Micrococcales</taxon>
        <taxon>Cellulomonadaceae</taxon>
        <taxon>Cellulomonas</taxon>
    </lineage>
</organism>
<dbReference type="InterPro" id="IPR023286">
    <property type="entry name" value="ABATE_dom_sf"/>
</dbReference>
<comment type="caution">
    <text evidence="2">The sequence shown here is derived from an EMBL/GenBank/DDBJ whole genome shotgun (WGS) entry which is preliminary data.</text>
</comment>
<dbReference type="EMBL" id="BJLP01000003">
    <property type="protein sequence ID" value="GEA79872.1"/>
    <property type="molecule type" value="Genomic_DNA"/>
</dbReference>
<dbReference type="PANTHER" id="PTHR35525">
    <property type="entry name" value="BLL6575 PROTEIN"/>
    <property type="match status" value="1"/>
</dbReference>
<dbReference type="Proteomes" id="UP000315842">
    <property type="component" value="Unassembled WGS sequence"/>
</dbReference>
<dbReference type="Pfam" id="PF11706">
    <property type="entry name" value="zf-CGNR"/>
    <property type="match status" value="1"/>
</dbReference>
<protein>
    <recommendedName>
        <fullName evidence="1">Zinc finger CGNR domain-containing protein</fullName>
    </recommendedName>
</protein>
<evidence type="ECO:0000313" key="2">
    <source>
        <dbReference type="EMBL" id="GEA79872.1"/>
    </source>
</evidence>
<dbReference type="PANTHER" id="PTHR35525:SF3">
    <property type="entry name" value="BLL6575 PROTEIN"/>
    <property type="match status" value="1"/>
</dbReference>
<feature type="domain" description="Zinc finger CGNR" evidence="1">
    <location>
        <begin position="123"/>
        <end position="165"/>
    </location>
</feature>
<name>A0A4Y3K7E6_CELUD</name>
<accession>A0A4Y3K7E6</accession>
<sequence length="168" mass="18471">MTTIVSTVPDVNTLEQWITLGVEPGVAPGPLERVRALLNTDDRFHGVDRLADAPAAWRALRDALRAFVVEGSARALDDESARHPLVVRVGPDGPWLAPADEHDEVAAVLATVLEEHRAGRLQRLKACANPDCQWVYHDASRNRSGRWCSMGECGDVMKARAYRARARA</sequence>
<dbReference type="InterPro" id="IPR021005">
    <property type="entry name" value="Znf_CGNR"/>
</dbReference>
<dbReference type="Gene3D" id="1.10.3300.10">
    <property type="entry name" value="Jann2411-like domain"/>
    <property type="match status" value="1"/>
</dbReference>
<keyword evidence="3" id="KW-1185">Reference proteome</keyword>
<dbReference type="SUPFAM" id="SSF160904">
    <property type="entry name" value="Jann2411-like"/>
    <property type="match status" value="1"/>
</dbReference>
<reference evidence="2 3" key="1">
    <citation type="submission" date="2019-06" db="EMBL/GenBank/DDBJ databases">
        <title>Whole genome shotgun sequence of Cellulomonas uda NBRC 3747.</title>
        <authorList>
            <person name="Hosoyama A."/>
            <person name="Uohara A."/>
            <person name="Ohji S."/>
            <person name="Ichikawa N."/>
        </authorList>
    </citation>
    <scope>NUCLEOTIDE SEQUENCE [LARGE SCALE GENOMIC DNA]</scope>
    <source>
        <strain evidence="2 3">NBRC 3747</strain>
    </source>
</reference>
<dbReference type="AlphaFoldDB" id="A0A4Y3K7E6"/>
<gene>
    <name evidence="2" type="ORF">CUD01_03160</name>
</gene>
<evidence type="ECO:0000259" key="1">
    <source>
        <dbReference type="Pfam" id="PF11706"/>
    </source>
</evidence>
<dbReference type="InterPro" id="IPR010852">
    <property type="entry name" value="ABATE"/>
</dbReference>
<evidence type="ECO:0000313" key="3">
    <source>
        <dbReference type="Proteomes" id="UP000315842"/>
    </source>
</evidence>
<proteinExistence type="predicted"/>